<dbReference type="PANTHER" id="PTHR22648:SF0">
    <property type="entry name" value="TRANSCRIPTION TERMINATION_ANTITERMINATION PROTEIN NUSA"/>
    <property type="match status" value="1"/>
</dbReference>
<dbReference type="CDD" id="cd04455">
    <property type="entry name" value="S1_NusA"/>
    <property type="match status" value="1"/>
</dbReference>
<dbReference type="PROSITE" id="PS50126">
    <property type="entry name" value="S1"/>
    <property type="match status" value="1"/>
</dbReference>
<dbReference type="InterPro" id="IPR010213">
    <property type="entry name" value="TF_NusA"/>
</dbReference>
<dbReference type="EMBL" id="MHQT01000041">
    <property type="protein sequence ID" value="OHA08402.1"/>
    <property type="molecule type" value="Genomic_DNA"/>
</dbReference>
<dbReference type="SUPFAM" id="SSF69705">
    <property type="entry name" value="Transcription factor NusA, N-terminal domain"/>
    <property type="match status" value="1"/>
</dbReference>
<keyword evidence="1 7" id="KW-0806">Transcription termination</keyword>
<evidence type="ECO:0000256" key="1">
    <source>
        <dbReference type="ARBA" id="ARBA00022472"/>
    </source>
</evidence>
<evidence type="ECO:0000256" key="2">
    <source>
        <dbReference type="ARBA" id="ARBA00022490"/>
    </source>
</evidence>
<comment type="subcellular location">
    <subcellularLocation>
        <location evidence="7">Cytoplasm</location>
    </subcellularLocation>
</comment>
<evidence type="ECO:0000256" key="8">
    <source>
        <dbReference type="SAM" id="MobiDB-lite"/>
    </source>
</evidence>
<dbReference type="InterPro" id="IPR012340">
    <property type="entry name" value="NA-bd_OB-fold"/>
</dbReference>
<evidence type="ECO:0000256" key="7">
    <source>
        <dbReference type="HAMAP-Rule" id="MF_00945"/>
    </source>
</evidence>
<comment type="subunit">
    <text evidence="7">Monomer. Binds directly to the core enzyme of the DNA-dependent RNA polymerase and to nascent RNA.</text>
</comment>
<dbReference type="Gene3D" id="2.40.50.140">
    <property type="entry name" value="Nucleic acid-binding proteins"/>
    <property type="match status" value="1"/>
</dbReference>
<gene>
    <name evidence="7" type="primary">nusA</name>
    <name evidence="10" type="ORF">A3A44_00160</name>
</gene>
<comment type="similarity">
    <text evidence="7">Belongs to the NusA family.</text>
</comment>
<dbReference type="SUPFAM" id="SSF54814">
    <property type="entry name" value="Prokaryotic type KH domain (KH-domain type II)"/>
    <property type="match status" value="2"/>
</dbReference>
<dbReference type="Pfam" id="PF26594">
    <property type="entry name" value="KH_NusA_2nd"/>
    <property type="match status" value="1"/>
</dbReference>
<dbReference type="InterPro" id="IPR058582">
    <property type="entry name" value="KH_NusA_2nd"/>
</dbReference>
<dbReference type="NCBIfam" id="TIGR01953">
    <property type="entry name" value="NusA"/>
    <property type="match status" value="1"/>
</dbReference>
<protein>
    <recommendedName>
        <fullName evidence="7">Transcription termination/antitermination protein NusA</fullName>
    </recommendedName>
</protein>
<dbReference type="GO" id="GO:0003723">
    <property type="term" value="F:RNA binding"/>
    <property type="evidence" value="ECO:0007669"/>
    <property type="project" value="UniProtKB-UniRule"/>
</dbReference>
<dbReference type="HAMAP" id="MF_00945_B">
    <property type="entry name" value="NusA_B"/>
    <property type="match status" value="1"/>
</dbReference>
<dbReference type="InterPro" id="IPR030842">
    <property type="entry name" value="TF_NusA_bacterial"/>
</dbReference>
<evidence type="ECO:0000313" key="11">
    <source>
        <dbReference type="Proteomes" id="UP000178977"/>
    </source>
</evidence>
<dbReference type="AlphaFoldDB" id="A0A1G2LC88"/>
<dbReference type="GO" id="GO:0006353">
    <property type="term" value="P:DNA-templated transcription termination"/>
    <property type="evidence" value="ECO:0007669"/>
    <property type="project" value="UniProtKB-UniRule"/>
</dbReference>
<dbReference type="InterPro" id="IPR009019">
    <property type="entry name" value="KH_sf_prok-type"/>
</dbReference>
<comment type="function">
    <text evidence="7">Participates in both transcription termination and antitermination.</text>
</comment>
<evidence type="ECO:0000256" key="4">
    <source>
        <dbReference type="ARBA" id="ARBA00022884"/>
    </source>
</evidence>
<name>A0A1G2LC88_9BACT</name>
<keyword evidence="3 7" id="KW-0889">Transcription antitermination</keyword>
<dbReference type="SMART" id="SM00316">
    <property type="entry name" value="S1"/>
    <property type="match status" value="1"/>
</dbReference>
<proteinExistence type="inferred from homology"/>
<feature type="compositionally biased region" description="Basic and acidic residues" evidence="8">
    <location>
        <begin position="436"/>
        <end position="458"/>
    </location>
</feature>
<dbReference type="GO" id="GO:0031564">
    <property type="term" value="P:transcription antitermination"/>
    <property type="evidence" value="ECO:0007669"/>
    <property type="project" value="UniProtKB-UniRule"/>
</dbReference>
<dbReference type="PROSITE" id="PS50084">
    <property type="entry name" value="KH_TYPE_1"/>
    <property type="match status" value="1"/>
</dbReference>
<dbReference type="STRING" id="1802281.A3A44_00160"/>
<evidence type="ECO:0000256" key="5">
    <source>
        <dbReference type="ARBA" id="ARBA00023015"/>
    </source>
</evidence>
<keyword evidence="4 7" id="KW-0694">RNA-binding</keyword>
<feature type="domain" description="S1 motif" evidence="9">
    <location>
        <begin position="187"/>
        <end position="251"/>
    </location>
</feature>
<keyword evidence="5 7" id="KW-0805">Transcription regulation</keyword>
<keyword evidence="6 7" id="KW-0804">Transcription</keyword>
<feature type="region of interest" description="Disordered" evidence="8">
    <location>
        <begin position="388"/>
        <end position="473"/>
    </location>
</feature>
<dbReference type="InterPro" id="IPR036555">
    <property type="entry name" value="NusA_N_sf"/>
</dbReference>
<evidence type="ECO:0000259" key="9">
    <source>
        <dbReference type="PROSITE" id="PS50126"/>
    </source>
</evidence>
<accession>A0A1G2LC88</accession>
<reference evidence="10 11" key="1">
    <citation type="journal article" date="2016" name="Nat. Commun.">
        <title>Thousands of microbial genomes shed light on interconnected biogeochemical processes in an aquifer system.</title>
        <authorList>
            <person name="Anantharaman K."/>
            <person name="Brown C.T."/>
            <person name="Hug L.A."/>
            <person name="Sharon I."/>
            <person name="Castelle C.J."/>
            <person name="Probst A.J."/>
            <person name="Thomas B.C."/>
            <person name="Singh A."/>
            <person name="Wilkins M.J."/>
            <person name="Karaoz U."/>
            <person name="Brodie E.L."/>
            <person name="Williams K.H."/>
            <person name="Hubbard S.S."/>
            <person name="Banfield J.F."/>
        </authorList>
    </citation>
    <scope>NUCLEOTIDE SEQUENCE [LARGE SCALE GENOMIC DNA]</scope>
</reference>
<dbReference type="InterPro" id="IPR003029">
    <property type="entry name" value="S1_domain"/>
</dbReference>
<evidence type="ECO:0000256" key="3">
    <source>
        <dbReference type="ARBA" id="ARBA00022814"/>
    </source>
</evidence>
<dbReference type="CDD" id="cd22529">
    <property type="entry name" value="KH-II_NusA_rpt2"/>
    <property type="match status" value="1"/>
</dbReference>
<sequence length="473" mass="51677">MDLKHFGQAIRELAHEKGVPEAKVIETIELAVAAAYKKDYGKKGQMIRATANPDTGELRFSQAKLIVDETMIKSEEEVAAEEAARAKATEPEPRRRARDTEEELEIPAEGETPEVRKVRFNPERHIMLEDAKRADSNAAVGTEISFDLETKTEFGRIASQTAKQVIIQRIREAEREATYEEYKAREGNIVSGIIQRIEGRAVFLDLGRGVGVLPPEEQIVRERYPIGERLKALLIVVEKDFKGPGIILSRSHPRFLRKLFELEVPEILAGSVEIKATAREAGSRSKIAVASNDPSIDPVGSMVGQRGVRVSTVMNELGGEKIDIIEWSDDPARFVQNSLSPAKVSEVILHGERREATAMAPEEQLSLAIGKGGQNVRLAAKLTGWKIDVRSTNPPPADLSAKDVASAEAPTPEPPADETIEPMPVANGAPSPELNFDVKDSAPAKTADEPTPKSEGTGKKSKPKKRKTAESAS</sequence>
<evidence type="ECO:0000256" key="6">
    <source>
        <dbReference type="ARBA" id="ARBA00023163"/>
    </source>
</evidence>
<evidence type="ECO:0000313" key="10">
    <source>
        <dbReference type="EMBL" id="OHA08402.1"/>
    </source>
</evidence>
<dbReference type="InterPro" id="IPR013735">
    <property type="entry name" value="TF_NusA_N"/>
</dbReference>
<keyword evidence="2 7" id="KW-0963">Cytoplasm</keyword>
<dbReference type="InterPro" id="IPR015946">
    <property type="entry name" value="KH_dom-like_a/b"/>
</dbReference>
<dbReference type="InterPro" id="IPR025249">
    <property type="entry name" value="TF_NusA_KH_1st"/>
</dbReference>
<dbReference type="Proteomes" id="UP000178977">
    <property type="component" value="Unassembled WGS sequence"/>
</dbReference>
<dbReference type="PANTHER" id="PTHR22648">
    <property type="entry name" value="TRANSCRIPTION TERMINATION FACTOR NUSA"/>
    <property type="match status" value="1"/>
</dbReference>
<dbReference type="Pfam" id="PF13184">
    <property type="entry name" value="KH_NusA_1st"/>
    <property type="match status" value="1"/>
</dbReference>
<feature type="region of interest" description="Disordered" evidence="8">
    <location>
        <begin position="78"/>
        <end position="103"/>
    </location>
</feature>
<dbReference type="GO" id="GO:0003700">
    <property type="term" value="F:DNA-binding transcription factor activity"/>
    <property type="evidence" value="ECO:0007669"/>
    <property type="project" value="InterPro"/>
</dbReference>
<feature type="compositionally biased region" description="Basic and acidic residues" evidence="8">
    <location>
        <begin position="78"/>
        <end position="94"/>
    </location>
</feature>
<dbReference type="Gene3D" id="3.30.300.20">
    <property type="match status" value="2"/>
</dbReference>
<dbReference type="GO" id="GO:0005829">
    <property type="term" value="C:cytosol"/>
    <property type="evidence" value="ECO:0007669"/>
    <property type="project" value="TreeGrafter"/>
</dbReference>
<organism evidence="10 11">
    <name type="scientific">Candidatus Sungbacteria bacterium RIFCSPLOWO2_01_FULL_60_25</name>
    <dbReference type="NCBI Taxonomy" id="1802281"/>
    <lineage>
        <taxon>Bacteria</taxon>
        <taxon>Candidatus Sungiibacteriota</taxon>
    </lineage>
</organism>
<dbReference type="Pfam" id="PF08529">
    <property type="entry name" value="NusA_N"/>
    <property type="match status" value="2"/>
</dbReference>
<dbReference type="Gene3D" id="3.30.1480.10">
    <property type="entry name" value="NusA, N-terminal domain"/>
    <property type="match status" value="1"/>
</dbReference>
<dbReference type="CDD" id="cd02134">
    <property type="entry name" value="KH-II_NusA_rpt1"/>
    <property type="match status" value="1"/>
</dbReference>
<comment type="caution">
    <text evidence="10">The sequence shown here is derived from an EMBL/GenBank/DDBJ whole genome shotgun (WGS) entry which is preliminary data.</text>
</comment>
<dbReference type="FunFam" id="3.30.300.20:FF:000005">
    <property type="entry name" value="Transcription termination/antitermination protein NusA"/>
    <property type="match status" value="1"/>
</dbReference>
<dbReference type="SUPFAM" id="SSF50249">
    <property type="entry name" value="Nucleic acid-binding proteins"/>
    <property type="match status" value="1"/>
</dbReference>
<dbReference type="FunFam" id="3.30.300.20:FF:000002">
    <property type="entry name" value="Transcription termination/antitermination protein NusA"/>
    <property type="match status" value="1"/>
</dbReference>